<evidence type="ECO:0000313" key="2">
    <source>
        <dbReference type="EMBL" id="TDK26164.1"/>
    </source>
</evidence>
<keyword evidence="3" id="KW-1185">Reference proteome</keyword>
<name>A0A4R5TY59_9GAMM</name>
<organism evidence="2 3">
    <name type="scientific">Luteimonas aestuarii</name>
    <dbReference type="NCBI Taxonomy" id="453837"/>
    <lineage>
        <taxon>Bacteria</taxon>
        <taxon>Pseudomonadati</taxon>
        <taxon>Pseudomonadota</taxon>
        <taxon>Gammaproteobacteria</taxon>
        <taxon>Lysobacterales</taxon>
        <taxon>Lysobacteraceae</taxon>
        <taxon>Luteimonas</taxon>
    </lineage>
</organism>
<dbReference type="AlphaFoldDB" id="A0A4R5TY59"/>
<evidence type="ECO:0008006" key="4">
    <source>
        <dbReference type="Google" id="ProtNLM"/>
    </source>
</evidence>
<sequence>MKSMNRLMLLACLVLPFAACKKEEEVQVERAPVAAPTTDDKTEWNAYLQDQVPRHMEGITTNPFIYRVPAETNPDDPEEFNRLQEKAQQDVARGIVKGNMLAYAGRDPARTADLVVTAFADVPPGSMNGVRVLYIGDAANSERVKAAVEPAGVEYVFVQAR</sequence>
<evidence type="ECO:0000313" key="3">
    <source>
        <dbReference type="Proteomes" id="UP000294796"/>
    </source>
</evidence>
<reference evidence="2 3" key="1">
    <citation type="submission" date="2019-03" db="EMBL/GenBank/DDBJ databases">
        <title>Luteimonas zhaokaii sp.nov., isolated from the rectal contents of Plateau pika in Yushu, Qinghai Province, China.</title>
        <authorList>
            <person name="Zhang G."/>
        </authorList>
    </citation>
    <scope>NUCLEOTIDE SEQUENCE [LARGE SCALE GENOMIC DNA]</scope>
    <source>
        <strain evidence="2 3">B9</strain>
    </source>
</reference>
<dbReference type="EMBL" id="SMTF01000003">
    <property type="protein sequence ID" value="TDK26164.1"/>
    <property type="molecule type" value="Genomic_DNA"/>
</dbReference>
<dbReference type="OrthoDB" id="6022222at2"/>
<keyword evidence="1" id="KW-0732">Signal</keyword>
<proteinExistence type="predicted"/>
<evidence type="ECO:0000256" key="1">
    <source>
        <dbReference type="SAM" id="SignalP"/>
    </source>
</evidence>
<protein>
    <recommendedName>
        <fullName evidence="4">SPOR domain-containing protein</fullName>
    </recommendedName>
</protein>
<feature type="chain" id="PRO_5020204305" description="SPOR domain-containing protein" evidence="1">
    <location>
        <begin position="22"/>
        <end position="161"/>
    </location>
</feature>
<dbReference type="Proteomes" id="UP000294796">
    <property type="component" value="Unassembled WGS sequence"/>
</dbReference>
<feature type="signal peptide" evidence="1">
    <location>
        <begin position="1"/>
        <end position="21"/>
    </location>
</feature>
<comment type="caution">
    <text evidence="2">The sequence shown here is derived from an EMBL/GenBank/DDBJ whole genome shotgun (WGS) entry which is preliminary data.</text>
</comment>
<gene>
    <name evidence="2" type="ORF">E2F46_06085</name>
</gene>
<accession>A0A4R5TY59</accession>